<keyword evidence="4" id="KW-1185">Reference proteome</keyword>
<dbReference type="EMBL" id="BLAL01000009">
    <property type="protein sequence ID" value="GES73675.1"/>
    <property type="molecule type" value="Genomic_DNA"/>
</dbReference>
<feature type="region of interest" description="Disordered" evidence="1">
    <location>
        <begin position="1"/>
        <end position="21"/>
    </location>
</feature>
<reference evidence="3" key="2">
    <citation type="submission" date="2019-10" db="EMBL/GenBank/DDBJ databases">
        <title>Conservation and host-specific expression of non-tandemly repeated heterogenous ribosome RNA gene in arbuscular mycorrhizal fungi.</title>
        <authorList>
            <person name="Maeda T."/>
            <person name="Kobayashi Y."/>
            <person name="Nakagawa T."/>
            <person name="Ezawa T."/>
            <person name="Yamaguchi K."/>
            <person name="Bino T."/>
            <person name="Nishimoto Y."/>
            <person name="Shigenobu S."/>
            <person name="Kawaguchi M."/>
        </authorList>
    </citation>
    <scope>NUCLEOTIDE SEQUENCE</scope>
    <source>
        <strain evidence="3">HR1</strain>
    </source>
</reference>
<sequence length="80" mass="9340">MVGTRWSNHHHTPQKKSLREKDGTMLPKWSLLSWSFRIPLMVYDTTKQVIDFFYSEKPVSLKLCKAGSASLPYLKSHVQF</sequence>
<evidence type="ECO:0000313" key="2">
    <source>
        <dbReference type="EMBL" id="GBC00441.1"/>
    </source>
</evidence>
<reference evidence="2 4" key="1">
    <citation type="submission" date="2017-11" db="EMBL/GenBank/DDBJ databases">
        <title>The genome of Rhizophagus clarus HR1 reveals common genetic basis of auxotrophy among arbuscular mycorrhizal fungi.</title>
        <authorList>
            <person name="Kobayashi Y."/>
        </authorList>
    </citation>
    <scope>NUCLEOTIDE SEQUENCE [LARGE SCALE GENOMIC DNA]</scope>
    <source>
        <strain evidence="2 4">HR1</strain>
    </source>
</reference>
<protein>
    <submittedName>
        <fullName evidence="2">Uncharacterized protein</fullName>
    </submittedName>
</protein>
<evidence type="ECO:0000256" key="1">
    <source>
        <dbReference type="SAM" id="MobiDB-lite"/>
    </source>
</evidence>
<dbReference type="Proteomes" id="UP000615446">
    <property type="component" value="Unassembled WGS sequence"/>
</dbReference>
<dbReference type="AlphaFoldDB" id="A0A2Z6REP5"/>
<dbReference type="EMBL" id="BEXD01003179">
    <property type="protein sequence ID" value="GBC00441.1"/>
    <property type="molecule type" value="Genomic_DNA"/>
</dbReference>
<evidence type="ECO:0000313" key="4">
    <source>
        <dbReference type="Proteomes" id="UP000247702"/>
    </source>
</evidence>
<comment type="caution">
    <text evidence="2">The sequence shown here is derived from an EMBL/GenBank/DDBJ whole genome shotgun (WGS) entry which is preliminary data.</text>
</comment>
<gene>
    <name evidence="3" type="ORF">RCL2_000119400</name>
    <name evidence="2" type="ORF">RclHR1_03860006</name>
</gene>
<accession>A0A2Z6REP5</accession>
<name>A0A2Z6REP5_9GLOM</name>
<feature type="compositionally biased region" description="Basic residues" evidence="1">
    <location>
        <begin position="7"/>
        <end position="16"/>
    </location>
</feature>
<organism evidence="2 4">
    <name type="scientific">Rhizophagus clarus</name>
    <dbReference type="NCBI Taxonomy" id="94130"/>
    <lineage>
        <taxon>Eukaryota</taxon>
        <taxon>Fungi</taxon>
        <taxon>Fungi incertae sedis</taxon>
        <taxon>Mucoromycota</taxon>
        <taxon>Glomeromycotina</taxon>
        <taxon>Glomeromycetes</taxon>
        <taxon>Glomerales</taxon>
        <taxon>Glomeraceae</taxon>
        <taxon>Rhizophagus</taxon>
    </lineage>
</organism>
<proteinExistence type="predicted"/>
<evidence type="ECO:0000313" key="3">
    <source>
        <dbReference type="EMBL" id="GES73675.1"/>
    </source>
</evidence>
<dbReference type="Proteomes" id="UP000247702">
    <property type="component" value="Unassembled WGS sequence"/>
</dbReference>